<keyword evidence="6" id="KW-0963">Cytoplasm</keyword>
<dbReference type="InterPro" id="IPR000387">
    <property type="entry name" value="Tyr_Pase_dom"/>
</dbReference>
<comment type="catalytic activity">
    <reaction evidence="12">
        <text>O-phospho-L-tyrosyl-[protein] + H2O = L-tyrosyl-[protein] + phosphate</text>
        <dbReference type="Rhea" id="RHEA:10684"/>
        <dbReference type="Rhea" id="RHEA-COMP:10136"/>
        <dbReference type="Rhea" id="RHEA-COMP:20101"/>
        <dbReference type="ChEBI" id="CHEBI:15377"/>
        <dbReference type="ChEBI" id="CHEBI:43474"/>
        <dbReference type="ChEBI" id="CHEBI:46858"/>
        <dbReference type="ChEBI" id="CHEBI:61978"/>
        <dbReference type="EC" id="3.1.3.48"/>
    </reaction>
</comment>
<dbReference type="PANTHER" id="PTHR45848:SF4">
    <property type="entry name" value="DUAL SPECIFICITY PROTEIN PHOSPHATASE 12"/>
    <property type="match status" value="1"/>
</dbReference>
<evidence type="ECO:0000256" key="11">
    <source>
        <dbReference type="ARBA" id="ARBA00048336"/>
    </source>
</evidence>
<dbReference type="Gene3D" id="3.90.190.10">
    <property type="entry name" value="Protein tyrosine phosphatase superfamily"/>
    <property type="match status" value="1"/>
</dbReference>
<dbReference type="AlphaFoldDB" id="A0A9J7XSG4"/>
<evidence type="ECO:0000256" key="4">
    <source>
        <dbReference type="ARBA" id="ARBA00013064"/>
    </source>
</evidence>
<evidence type="ECO:0000256" key="1">
    <source>
        <dbReference type="ARBA" id="ARBA00004123"/>
    </source>
</evidence>
<dbReference type="EC" id="3.1.3.16" evidence="5"/>
<dbReference type="InterPro" id="IPR029021">
    <property type="entry name" value="Prot-tyrosine_phosphatase-like"/>
</dbReference>
<organism evidence="18 19">
    <name type="scientific">Cyprinus carpio carpio</name>
    <dbReference type="NCBI Taxonomy" id="630221"/>
    <lineage>
        <taxon>Eukaryota</taxon>
        <taxon>Metazoa</taxon>
        <taxon>Chordata</taxon>
        <taxon>Craniata</taxon>
        <taxon>Vertebrata</taxon>
        <taxon>Euteleostomi</taxon>
        <taxon>Actinopterygii</taxon>
        <taxon>Neopterygii</taxon>
        <taxon>Teleostei</taxon>
        <taxon>Ostariophysi</taxon>
        <taxon>Cypriniformes</taxon>
        <taxon>Cyprinidae</taxon>
        <taxon>Cyprininae</taxon>
        <taxon>Cyprinus</taxon>
    </lineage>
</organism>
<dbReference type="PIRSF" id="PIRSF000941">
    <property type="entry name" value="DUSP12"/>
    <property type="match status" value="1"/>
</dbReference>
<dbReference type="PROSITE" id="PS00383">
    <property type="entry name" value="TYR_PHOSPHATASE_1"/>
    <property type="match status" value="1"/>
</dbReference>
<evidence type="ECO:0000256" key="13">
    <source>
        <dbReference type="ARBA" id="ARBA00059753"/>
    </source>
</evidence>
<evidence type="ECO:0000256" key="3">
    <source>
        <dbReference type="ARBA" id="ARBA00008601"/>
    </source>
</evidence>
<evidence type="ECO:0000259" key="16">
    <source>
        <dbReference type="PROSITE" id="PS50054"/>
    </source>
</evidence>
<dbReference type="FunFam" id="3.90.190.10:FF:000056">
    <property type="entry name" value="Dual specificity phosphatase 12"/>
    <property type="match status" value="1"/>
</dbReference>
<proteinExistence type="inferred from homology"/>
<keyword evidence="19" id="KW-1185">Reference proteome</keyword>
<dbReference type="SMART" id="SM00195">
    <property type="entry name" value="DSPc"/>
    <property type="match status" value="1"/>
</dbReference>
<protein>
    <recommendedName>
        <fullName evidence="14">Dual specificity protein phosphatase 12</fullName>
        <ecNumber evidence="5">3.1.3.16</ecNumber>
        <ecNumber evidence="4">3.1.3.48</ecNumber>
    </recommendedName>
</protein>
<keyword evidence="7" id="KW-0378">Hydrolase</keyword>
<dbReference type="Ensembl" id="ENSCCRT00000151558.1">
    <property type="protein sequence ID" value="ENSCCRP00000108680.1"/>
    <property type="gene ID" value="ENSCCRG00000016238.2"/>
</dbReference>
<evidence type="ECO:0000256" key="14">
    <source>
        <dbReference type="ARBA" id="ARBA00068797"/>
    </source>
</evidence>
<comment type="subcellular location">
    <subcellularLocation>
        <location evidence="2">Cytoplasm</location>
    </subcellularLocation>
    <subcellularLocation>
        <location evidence="1">Nucleus</location>
    </subcellularLocation>
</comment>
<evidence type="ECO:0000256" key="5">
    <source>
        <dbReference type="ARBA" id="ARBA00013081"/>
    </source>
</evidence>
<evidence type="ECO:0000313" key="19">
    <source>
        <dbReference type="Proteomes" id="UP001108240"/>
    </source>
</evidence>
<dbReference type="GO" id="GO:0004725">
    <property type="term" value="F:protein tyrosine phosphatase activity"/>
    <property type="evidence" value="ECO:0007669"/>
    <property type="project" value="UniProtKB-EC"/>
</dbReference>
<evidence type="ECO:0000256" key="12">
    <source>
        <dbReference type="ARBA" id="ARBA00051722"/>
    </source>
</evidence>
<dbReference type="GO" id="GO:0004722">
    <property type="term" value="F:protein serine/threonine phosphatase activity"/>
    <property type="evidence" value="ECO:0007669"/>
    <property type="project" value="UniProtKB-EC"/>
</dbReference>
<sequence>MIGVEAGLYIGSVSDLKDAQSLIDAGVTHILTVDSEEAAVTGFHTKFVRALDDASTDLLSRLDDCVCFICEALRTHSESKSSAVLVHCHVGQSRSAAVVTAYLMKTQHLNLQDAYTKLRNLKPDVKMNEEFMDQLALYELMGCKVDTTDPLYKQFRLKKMTEKYTGMYIISTFAVYTWDVIFTQLSSPFNMNTLMKETEKSCILINSELQNVPKDVFAVDPAQTQNTEGVYRCRKCRRTLFRRSSILSHCVGSGASAFSHKKTRIVSDSEDQRKCTSYFIEPVQWMEPALLGVMDGQVIPHCFTHLDTQLNRCIKTLFLAVHLFNAQNICTSIYFDYWEAKMVSFNIDNLFKRLKRLHDILC</sequence>
<reference evidence="18" key="2">
    <citation type="submission" date="2025-09" db="UniProtKB">
        <authorList>
            <consortium name="Ensembl"/>
        </authorList>
    </citation>
    <scope>IDENTIFICATION</scope>
</reference>
<dbReference type="GO" id="GO:0008138">
    <property type="term" value="F:protein tyrosine/serine/threonine phosphatase activity"/>
    <property type="evidence" value="ECO:0007669"/>
    <property type="project" value="InterPro"/>
</dbReference>
<comment type="catalytic activity">
    <reaction evidence="11">
        <text>O-phospho-L-threonyl-[protein] + H2O = L-threonyl-[protein] + phosphate</text>
        <dbReference type="Rhea" id="RHEA:47004"/>
        <dbReference type="Rhea" id="RHEA-COMP:11060"/>
        <dbReference type="Rhea" id="RHEA-COMP:11605"/>
        <dbReference type="ChEBI" id="CHEBI:15377"/>
        <dbReference type="ChEBI" id="CHEBI:30013"/>
        <dbReference type="ChEBI" id="CHEBI:43474"/>
        <dbReference type="ChEBI" id="CHEBI:61977"/>
        <dbReference type="EC" id="3.1.3.16"/>
    </reaction>
</comment>
<dbReference type="InterPro" id="IPR016278">
    <property type="entry name" value="DUSP12"/>
</dbReference>
<evidence type="ECO:0000256" key="9">
    <source>
        <dbReference type="ARBA" id="ARBA00023242"/>
    </source>
</evidence>
<evidence type="ECO:0000259" key="17">
    <source>
        <dbReference type="PROSITE" id="PS50056"/>
    </source>
</evidence>
<dbReference type="Pfam" id="PF00782">
    <property type="entry name" value="DSPc"/>
    <property type="match status" value="1"/>
</dbReference>
<dbReference type="GO" id="GO:0005737">
    <property type="term" value="C:cytoplasm"/>
    <property type="evidence" value="ECO:0007669"/>
    <property type="project" value="UniProtKB-SubCell"/>
</dbReference>
<dbReference type="SUPFAM" id="SSF52799">
    <property type="entry name" value="(Phosphotyrosine protein) phosphatases II"/>
    <property type="match status" value="1"/>
</dbReference>
<keyword evidence="8" id="KW-0904">Protein phosphatase</keyword>
<evidence type="ECO:0000256" key="7">
    <source>
        <dbReference type="ARBA" id="ARBA00022801"/>
    </source>
</evidence>
<evidence type="ECO:0000256" key="8">
    <source>
        <dbReference type="ARBA" id="ARBA00022912"/>
    </source>
</evidence>
<evidence type="ECO:0000256" key="6">
    <source>
        <dbReference type="ARBA" id="ARBA00022490"/>
    </source>
</evidence>
<dbReference type="InterPro" id="IPR016130">
    <property type="entry name" value="Tyr_Pase_AS"/>
</dbReference>
<dbReference type="EC" id="3.1.3.48" evidence="4"/>
<reference evidence="18" key="1">
    <citation type="submission" date="2025-08" db="UniProtKB">
        <authorList>
            <consortium name="Ensembl"/>
        </authorList>
    </citation>
    <scope>IDENTIFICATION</scope>
</reference>
<keyword evidence="9" id="KW-0539">Nucleus</keyword>
<feature type="domain" description="Tyrosine-protein phosphatase" evidence="16">
    <location>
        <begin position="1"/>
        <end position="144"/>
    </location>
</feature>
<comment type="similarity">
    <text evidence="3">Belongs to the protein-tyrosine phosphatase family. Non-receptor class dual specificity subfamily.</text>
</comment>
<dbReference type="Proteomes" id="UP001108240">
    <property type="component" value="Unplaced"/>
</dbReference>
<feature type="active site" description="Phosphocysteine intermediate" evidence="15">
    <location>
        <position position="88"/>
    </location>
</feature>
<dbReference type="InterPro" id="IPR000340">
    <property type="entry name" value="Dual-sp_phosphatase_cat-dom"/>
</dbReference>
<dbReference type="PANTHER" id="PTHR45848">
    <property type="entry name" value="DUAL SPECIFICITY PROTEIN PHOSPHATASE 12 FAMILY MEMBER"/>
    <property type="match status" value="1"/>
</dbReference>
<comment type="catalytic activity">
    <reaction evidence="10">
        <text>O-phospho-L-seryl-[protein] + H2O = L-seryl-[protein] + phosphate</text>
        <dbReference type="Rhea" id="RHEA:20629"/>
        <dbReference type="Rhea" id="RHEA-COMP:9863"/>
        <dbReference type="Rhea" id="RHEA-COMP:11604"/>
        <dbReference type="ChEBI" id="CHEBI:15377"/>
        <dbReference type="ChEBI" id="CHEBI:29999"/>
        <dbReference type="ChEBI" id="CHEBI:43474"/>
        <dbReference type="ChEBI" id="CHEBI:83421"/>
        <dbReference type="EC" id="3.1.3.16"/>
    </reaction>
</comment>
<evidence type="ECO:0000256" key="2">
    <source>
        <dbReference type="ARBA" id="ARBA00004496"/>
    </source>
</evidence>
<dbReference type="PROSITE" id="PS50056">
    <property type="entry name" value="TYR_PHOSPHATASE_2"/>
    <property type="match status" value="1"/>
</dbReference>
<feature type="domain" description="Tyrosine specific protein phosphatases" evidence="17">
    <location>
        <begin position="45"/>
        <end position="130"/>
    </location>
</feature>
<dbReference type="InterPro" id="IPR020422">
    <property type="entry name" value="TYR_PHOSPHATASE_DUAL_dom"/>
</dbReference>
<comment type="function">
    <text evidence="13">Dual specificity phosphatase; can dephosphorylate both phosphotyrosine and phosphoserine or phosphothreonine residues. Can dephosphorylate glucokinase (in vitro). Has phosphatase activity with the synthetic substrate 6,8-difluoro-4-methylumbelliferyl phosphate and other in vitro substrates.</text>
</comment>
<dbReference type="GO" id="GO:0005634">
    <property type="term" value="C:nucleus"/>
    <property type="evidence" value="ECO:0007669"/>
    <property type="project" value="UniProtKB-SubCell"/>
</dbReference>
<evidence type="ECO:0000313" key="18">
    <source>
        <dbReference type="Ensembl" id="ENSCCRP00000108680.1"/>
    </source>
</evidence>
<dbReference type="PROSITE" id="PS50054">
    <property type="entry name" value="TYR_PHOSPHATASE_DUAL"/>
    <property type="match status" value="1"/>
</dbReference>
<dbReference type="CDD" id="cd14520">
    <property type="entry name" value="DSP_DUSP12"/>
    <property type="match status" value="1"/>
</dbReference>
<name>A0A9J7XSG4_CYPCA</name>
<evidence type="ECO:0000256" key="15">
    <source>
        <dbReference type="PIRSR" id="PIRSR000941-50"/>
    </source>
</evidence>
<accession>A0A9J7XSG4</accession>
<dbReference type="GeneTree" id="ENSGT00930000151041"/>
<evidence type="ECO:0000256" key="10">
    <source>
        <dbReference type="ARBA" id="ARBA00047761"/>
    </source>
</evidence>